<keyword evidence="4" id="KW-1185">Reference proteome</keyword>
<dbReference type="EMBL" id="JAYRBN010000037">
    <property type="protein sequence ID" value="KAL2746246.1"/>
    <property type="molecule type" value="Genomic_DNA"/>
</dbReference>
<keyword evidence="2" id="KW-1133">Transmembrane helix</keyword>
<sequence>MSTDSHVQPKHSLYRVPAKRPEKEFTKASRSQSGSSERTSESSSSSPSSLTKANLVAFLLLAIFCYIVRASQNVETIESSNEETNEQRKERSGLRILDATKIIKANNKIDTHDTFLINRLNQEHSKKDQKHNANTKTVNGKINNELRGRPKKKKRRRIQRALMALLLAYKLKFIALIPTILGGLILLIGKALLTGFFFSIFAAVLSLKSH</sequence>
<evidence type="ECO:0000256" key="2">
    <source>
        <dbReference type="SAM" id="Phobius"/>
    </source>
</evidence>
<dbReference type="Proteomes" id="UP001607303">
    <property type="component" value="Unassembled WGS sequence"/>
</dbReference>
<feature type="compositionally biased region" description="Low complexity" evidence="1">
    <location>
        <begin position="29"/>
        <end position="49"/>
    </location>
</feature>
<evidence type="ECO:0000313" key="4">
    <source>
        <dbReference type="Proteomes" id="UP001607303"/>
    </source>
</evidence>
<keyword evidence="2" id="KW-0472">Membrane</keyword>
<reference evidence="3 4" key="1">
    <citation type="journal article" date="2024" name="Ann. Entomol. Soc. Am.">
        <title>Genomic analyses of the southern and eastern yellowjacket wasps (Hymenoptera: Vespidae) reveal evolutionary signatures of social life.</title>
        <authorList>
            <person name="Catto M.A."/>
            <person name="Caine P.B."/>
            <person name="Orr S.E."/>
            <person name="Hunt B.G."/>
            <person name="Goodisman M.A.D."/>
        </authorList>
    </citation>
    <scope>NUCLEOTIDE SEQUENCE [LARGE SCALE GENOMIC DNA]</scope>
    <source>
        <strain evidence="3">232</strain>
        <tissue evidence="3">Head and thorax</tissue>
    </source>
</reference>
<dbReference type="InterPro" id="IPR012464">
    <property type="entry name" value="DUF1676"/>
</dbReference>
<protein>
    <submittedName>
        <fullName evidence="3">Rho GTPase-activating protein gacU</fullName>
    </submittedName>
</protein>
<proteinExistence type="predicted"/>
<gene>
    <name evidence="3" type="ORF">V1477_004616</name>
</gene>
<dbReference type="AlphaFoldDB" id="A0ABD2CMB7"/>
<name>A0ABD2CMB7_VESMC</name>
<feature type="transmembrane region" description="Helical" evidence="2">
    <location>
        <begin position="187"/>
        <end position="207"/>
    </location>
</feature>
<evidence type="ECO:0000313" key="3">
    <source>
        <dbReference type="EMBL" id="KAL2746246.1"/>
    </source>
</evidence>
<evidence type="ECO:0000256" key="1">
    <source>
        <dbReference type="SAM" id="MobiDB-lite"/>
    </source>
</evidence>
<keyword evidence="2" id="KW-0812">Transmembrane</keyword>
<comment type="caution">
    <text evidence="3">The sequence shown here is derived from an EMBL/GenBank/DDBJ whole genome shotgun (WGS) entry which is preliminary data.</text>
</comment>
<accession>A0ABD2CMB7</accession>
<feature type="transmembrane region" description="Helical" evidence="2">
    <location>
        <begin position="161"/>
        <end position="181"/>
    </location>
</feature>
<feature type="transmembrane region" description="Helical" evidence="2">
    <location>
        <begin position="50"/>
        <end position="68"/>
    </location>
</feature>
<feature type="region of interest" description="Disordered" evidence="1">
    <location>
        <begin position="1"/>
        <end position="49"/>
    </location>
</feature>
<organism evidence="3 4">
    <name type="scientific">Vespula maculifrons</name>
    <name type="common">Eastern yellow jacket</name>
    <name type="synonym">Wasp</name>
    <dbReference type="NCBI Taxonomy" id="7453"/>
    <lineage>
        <taxon>Eukaryota</taxon>
        <taxon>Metazoa</taxon>
        <taxon>Ecdysozoa</taxon>
        <taxon>Arthropoda</taxon>
        <taxon>Hexapoda</taxon>
        <taxon>Insecta</taxon>
        <taxon>Pterygota</taxon>
        <taxon>Neoptera</taxon>
        <taxon>Endopterygota</taxon>
        <taxon>Hymenoptera</taxon>
        <taxon>Apocrita</taxon>
        <taxon>Aculeata</taxon>
        <taxon>Vespoidea</taxon>
        <taxon>Vespidae</taxon>
        <taxon>Vespinae</taxon>
        <taxon>Vespula</taxon>
    </lineage>
</organism>
<dbReference type="Pfam" id="PF07898">
    <property type="entry name" value="DUF1676"/>
    <property type="match status" value="1"/>
</dbReference>